<dbReference type="GO" id="GO:0005886">
    <property type="term" value="C:plasma membrane"/>
    <property type="evidence" value="ECO:0007669"/>
    <property type="project" value="TreeGrafter"/>
</dbReference>
<name>A0AA88RLE5_9ASTE</name>
<dbReference type="GO" id="GO:0004714">
    <property type="term" value="F:transmembrane receptor protein tyrosine kinase activity"/>
    <property type="evidence" value="ECO:0007669"/>
    <property type="project" value="InterPro"/>
</dbReference>
<protein>
    <recommendedName>
        <fullName evidence="1">Protein kinase domain-containing protein</fullName>
    </recommendedName>
</protein>
<accession>A0AA88RLE5</accession>
<comment type="caution">
    <text evidence="2">The sequence shown here is derived from an EMBL/GenBank/DDBJ whole genome shotgun (WGS) entry which is preliminary data.</text>
</comment>
<dbReference type="PANTHER" id="PTHR27003">
    <property type="entry name" value="OS07G0166700 PROTEIN"/>
    <property type="match status" value="1"/>
</dbReference>
<dbReference type="EMBL" id="JAVXUO010000867">
    <property type="protein sequence ID" value="KAK2988467.1"/>
    <property type="molecule type" value="Genomic_DNA"/>
</dbReference>
<evidence type="ECO:0000259" key="1">
    <source>
        <dbReference type="PROSITE" id="PS50011"/>
    </source>
</evidence>
<organism evidence="2 3">
    <name type="scientific">Escallonia rubra</name>
    <dbReference type="NCBI Taxonomy" id="112253"/>
    <lineage>
        <taxon>Eukaryota</taxon>
        <taxon>Viridiplantae</taxon>
        <taxon>Streptophyta</taxon>
        <taxon>Embryophyta</taxon>
        <taxon>Tracheophyta</taxon>
        <taxon>Spermatophyta</taxon>
        <taxon>Magnoliopsida</taxon>
        <taxon>eudicotyledons</taxon>
        <taxon>Gunneridae</taxon>
        <taxon>Pentapetalae</taxon>
        <taxon>asterids</taxon>
        <taxon>campanulids</taxon>
        <taxon>Escalloniales</taxon>
        <taxon>Escalloniaceae</taxon>
        <taxon>Escallonia</taxon>
    </lineage>
</organism>
<dbReference type="InterPro" id="IPR011009">
    <property type="entry name" value="Kinase-like_dom_sf"/>
</dbReference>
<gene>
    <name evidence="2" type="ORF">RJ640_000784</name>
</gene>
<feature type="domain" description="Protein kinase" evidence="1">
    <location>
        <begin position="1"/>
        <end position="110"/>
    </location>
</feature>
<dbReference type="InterPro" id="IPR045272">
    <property type="entry name" value="ANXUR1/2-like"/>
</dbReference>
<reference evidence="2" key="1">
    <citation type="submission" date="2022-12" db="EMBL/GenBank/DDBJ databases">
        <title>Draft genome assemblies for two species of Escallonia (Escalloniales).</title>
        <authorList>
            <person name="Chanderbali A."/>
            <person name="Dervinis C."/>
            <person name="Anghel I."/>
            <person name="Soltis D."/>
            <person name="Soltis P."/>
            <person name="Zapata F."/>
        </authorList>
    </citation>
    <scope>NUCLEOTIDE SEQUENCE</scope>
    <source>
        <strain evidence="2">UCBG92.1500</strain>
        <tissue evidence="2">Leaf</tissue>
    </source>
</reference>
<dbReference type="AlphaFoldDB" id="A0AA88RLE5"/>
<evidence type="ECO:0000313" key="2">
    <source>
        <dbReference type="EMBL" id="KAK2988467.1"/>
    </source>
</evidence>
<evidence type="ECO:0000313" key="3">
    <source>
        <dbReference type="Proteomes" id="UP001187471"/>
    </source>
</evidence>
<keyword evidence="3" id="KW-1185">Reference proteome</keyword>
<proteinExistence type="predicted"/>
<dbReference type="PROSITE" id="PS50011">
    <property type="entry name" value="PROTEIN_KINASE_DOM"/>
    <property type="match status" value="1"/>
</dbReference>
<dbReference type="GO" id="GO:0009506">
    <property type="term" value="C:plasmodesma"/>
    <property type="evidence" value="ECO:0007669"/>
    <property type="project" value="TreeGrafter"/>
</dbReference>
<dbReference type="GO" id="GO:0005524">
    <property type="term" value="F:ATP binding"/>
    <property type="evidence" value="ECO:0007669"/>
    <property type="project" value="InterPro"/>
</dbReference>
<dbReference type="PANTHER" id="PTHR27003:SF467">
    <property type="entry name" value="PROTEIN KINASE DOMAIN-CONTAINING PROTEIN"/>
    <property type="match status" value="1"/>
</dbReference>
<sequence>MKSSNILLDDNWDAKISGFGLSRLGPEDQAYSHALCGTPAVDLSTDEEQWGLGGWAQNCITEGRVEQIIDPNLRKPDCLTEFAQIANRCLHYLPKKRPTMSEVVVRLEFALALQDGKDSAIVIRPTKITISRKLQHYIFGSSSTSGKSESFS</sequence>
<dbReference type="Proteomes" id="UP001187471">
    <property type="component" value="Unassembled WGS sequence"/>
</dbReference>
<dbReference type="SUPFAM" id="SSF56112">
    <property type="entry name" value="Protein kinase-like (PK-like)"/>
    <property type="match status" value="1"/>
</dbReference>
<dbReference type="InterPro" id="IPR000719">
    <property type="entry name" value="Prot_kinase_dom"/>
</dbReference>
<dbReference type="Gene3D" id="1.10.510.10">
    <property type="entry name" value="Transferase(Phosphotransferase) domain 1"/>
    <property type="match status" value="2"/>
</dbReference>